<feature type="transmembrane region" description="Helical" evidence="11">
    <location>
        <begin position="239"/>
        <end position="263"/>
    </location>
</feature>
<evidence type="ECO:0000256" key="6">
    <source>
        <dbReference type="ARBA" id="ARBA00022692"/>
    </source>
</evidence>
<keyword evidence="9 11" id="KW-0472">Membrane</keyword>
<keyword evidence="6 11" id="KW-0812">Transmembrane</keyword>
<feature type="transmembrane region" description="Helical" evidence="11">
    <location>
        <begin position="383"/>
        <end position="403"/>
    </location>
</feature>
<evidence type="ECO:0008006" key="14">
    <source>
        <dbReference type="Google" id="ProtNLM"/>
    </source>
</evidence>
<keyword evidence="8 11" id="KW-1133">Transmembrane helix</keyword>
<dbReference type="InterPro" id="IPR007315">
    <property type="entry name" value="PIG-V/Gpi18"/>
</dbReference>
<dbReference type="PANTHER" id="PTHR12468:SF2">
    <property type="entry name" value="GPI MANNOSYLTRANSFERASE 2"/>
    <property type="match status" value="1"/>
</dbReference>
<evidence type="ECO:0000256" key="5">
    <source>
        <dbReference type="ARBA" id="ARBA00022679"/>
    </source>
</evidence>
<dbReference type="RefSeq" id="WP_345706256.1">
    <property type="nucleotide sequence ID" value="NZ_BAABKV010000001.1"/>
</dbReference>
<name>A0ABW2FVU3_9ACTN</name>
<proteinExistence type="predicted"/>
<comment type="subcellular location">
    <subcellularLocation>
        <location evidence="1">Endoplasmic reticulum membrane</location>
        <topology evidence="1">Multi-pass membrane protein</topology>
    </subcellularLocation>
</comment>
<evidence type="ECO:0000256" key="8">
    <source>
        <dbReference type="ARBA" id="ARBA00022989"/>
    </source>
</evidence>
<evidence type="ECO:0000313" key="12">
    <source>
        <dbReference type="EMBL" id="MFC7181354.1"/>
    </source>
</evidence>
<feature type="transmembrane region" description="Helical" evidence="11">
    <location>
        <begin position="356"/>
        <end position="376"/>
    </location>
</feature>
<feature type="transmembrane region" description="Helical" evidence="11">
    <location>
        <begin position="121"/>
        <end position="145"/>
    </location>
</feature>
<comment type="pathway">
    <text evidence="2">Glycolipid biosynthesis; glycosylphosphatidylinositol-anchor biosynthesis.</text>
</comment>
<organism evidence="12 13">
    <name type="scientific">Kitasatospora paranensis</name>
    <dbReference type="NCBI Taxonomy" id="258053"/>
    <lineage>
        <taxon>Bacteria</taxon>
        <taxon>Bacillati</taxon>
        <taxon>Actinomycetota</taxon>
        <taxon>Actinomycetes</taxon>
        <taxon>Kitasatosporales</taxon>
        <taxon>Streptomycetaceae</taxon>
        <taxon>Kitasatospora</taxon>
    </lineage>
</organism>
<feature type="transmembrane region" description="Helical" evidence="11">
    <location>
        <begin position="33"/>
        <end position="53"/>
    </location>
</feature>
<evidence type="ECO:0000256" key="1">
    <source>
        <dbReference type="ARBA" id="ARBA00004477"/>
    </source>
</evidence>
<evidence type="ECO:0000256" key="10">
    <source>
        <dbReference type="SAM" id="MobiDB-lite"/>
    </source>
</evidence>
<evidence type="ECO:0000313" key="13">
    <source>
        <dbReference type="Proteomes" id="UP001596435"/>
    </source>
</evidence>
<feature type="transmembrane region" description="Helical" evidence="11">
    <location>
        <begin position="309"/>
        <end position="327"/>
    </location>
</feature>
<feature type="transmembrane region" description="Helical" evidence="11">
    <location>
        <begin position="194"/>
        <end position="227"/>
    </location>
</feature>
<evidence type="ECO:0000256" key="2">
    <source>
        <dbReference type="ARBA" id="ARBA00004687"/>
    </source>
</evidence>
<comment type="caution">
    <text evidence="12">The sequence shown here is derived from an EMBL/GenBank/DDBJ whole genome shotgun (WGS) entry which is preliminary data.</text>
</comment>
<evidence type="ECO:0000256" key="7">
    <source>
        <dbReference type="ARBA" id="ARBA00022824"/>
    </source>
</evidence>
<evidence type="ECO:0000256" key="11">
    <source>
        <dbReference type="SAM" id="Phobius"/>
    </source>
</evidence>
<keyword evidence="4" id="KW-0328">Glycosyltransferase</keyword>
<dbReference type="PANTHER" id="PTHR12468">
    <property type="entry name" value="GPI MANNOSYLTRANSFERASE 2"/>
    <property type="match status" value="1"/>
</dbReference>
<evidence type="ECO:0000256" key="9">
    <source>
        <dbReference type="ARBA" id="ARBA00023136"/>
    </source>
</evidence>
<keyword evidence="5" id="KW-0808">Transferase</keyword>
<feature type="region of interest" description="Disordered" evidence="10">
    <location>
        <begin position="1"/>
        <end position="21"/>
    </location>
</feature>
<accession>A0ABW2FVU3</accession>
<feature type="compositionally biased region" description="Polar residues" evidence="10">
    <location>
        <begin position="8"/>
        <end position="21"/>
    </location>
</feature>
<evidence type="ECO:0000256" key="3">
    <source>
        <dbReference type="ARBA" id="ARBA00022502"/>
    </source>
</evidence>
<protein>
    <recommendedName>
        <fullName evidence="14">Glycosyltransferase RgtA/B/C/D-like domain-containing protein</fullName>
    </recommendedName>
</protein>
<keyword evidence="3" id="KW-0337">GPI-anchor biosynthesis</keyword>
<dbReference type="EMBL" id="JBHTAJ010000030">
    <property type="protein sequence ID" value="MFC7181354.1"/>
    <property type="molecule type" value="Genomic_DNA"/>
</dbReference>
<keyword evidence="13" id="KW-1185">Reference proteome</keyword>
<reference evidence="13" key="1">
    <citation type="journal article" date="2019" name="Int. J. Syst. Evol. Microbiol.">
        <title>The Global Catalogue of Microorganisms (GCM) 10K type strain sequencing project: providing services to taxonomists for standard genome sequencing and annotation.</title>
        <authorList>
            <consortium name="The Broad Institute Genomics Platform"/>
            <consortium name="The Broad Institute Genome Sequencing Center for Infectious Disease"/>
            <person name="Wu L."/>
            <person name="Ma J."/>
        </authorList>
    </citation>
    <scope>NUCLEOTIDE SEQUENCE [LARGE SCALE GENOMIC DNA]</scope>
    <source>
        <strain evidence="13">CGMCC 1.12859</strain>
    </source>
</reference>
<evidence type="ECO:0000256" key="4">
    <source>
        <dbReference type="ARBA" id="ARBA00022676"/>
    </source>
</evidence>
<gene>
    <name evidence="12" type="ORF">ACFQMG_17510</name>
</gene>
<dbReference type="Proteomes" id="UP001596435">
    <property type="component" value="Unassembled WGS sequence"/>
</dbReference>
<feature type="transmembrane region" description="Helical" evidence="11">
    <location>
        <begin position="332"/>
        <end position="350"/>
    </location>
</feature>
<keyword evidence="7" id="KW-0256">Endoplasmic reticulum</keyword>
<sequence length="408" mass="42856">MASDLADLSTSGPQRQATPPLSRSGRAVAAVRYAAPALLGYAAVRLVGLLMLWTHPGRGSTLTRLGTLWDAVFYLDVAKRGYVDDLGIPGYQNGVPYSSRAFFPVYPGLIRAVDTVLPVSAVHAALLVAWAGALLAAAGIFAIGAHLYGRRAGVVAAVLWGVIPHAVVESYAYTEALFTAAAAWALYAALTRRWVWAGAISTLSCLVRPTGMAVAAAVVVAGAWTALQILRGRGDGATAWWRPLAGAFLAPLGWIGYVGYVGWVRGSLKGYFDVQSAWGSQFDGGVGTVRWLHRLFLGSGGGATTVDQVVMAGVVVAAVLLFAVSVGQRQPLVLLVFSAMMLVIALGDGSDYAPRARFLVPAFALLLPLAAGLARLRQPAARWLVLLTAALCSGVYGVFLTFVSRFSP</sequence>